<comment type="caution">
    <text evidence="2">The sequence shown here is derived from an EMBL/GenBank/DDBJ whole genome shotgun (WGS) entry which is preliminary data.</text>
</comment>
<accession>A0A1A6HKT3</accession>
<protein>
    <submittedName>
        <fullName evidence="2">Uncharacterized protein</fullName>
    </submittedName>
</protein>
<evidence type="ECO:0000313" key="3">
    <source>
        <dbReference type="Proteomes" id="UP000092124"/>
    </source>
</evidence>
<comment type="similarity">
    <text evidence="1">Belongs to the FAM216 family.</text>
</comment>
<dbReference type="EMBL" id="LZPO01027367">
    <property type="protein sequence ID" value="OBS79118.1"/>
    <property type="molecule type" value="Genomic_DNA"/>
</dbReference>
<sequence length="86" mass="10081">LPEDLNEEAVHAYVSSRFTKARQVHLHLVSCQSFEKSHISSRYSQKQHSPCTAWRHHLDREDSLSIAAATPEMIIHSLWRPLRHRE</sequence>
<keyword evidence="3" id="KW-1185">Reference proteome</keyword>
<reference evidence="2 3" key="1">
    <citation type="submission" date="2016-06" db="EMBL/GenBank/DDBJ databases">
        <title>The Draft Genome Sequence and Annotation of the Desert Woodrat Neotoma lepida.</title>
        <authorList>
            <person name="Campbell M."/>
            <person name="Oakeson K.F."/>
            <person name="Yandell M."/>
            <person name="Halpert J.R."/>
            <person name="Dearing D."/>
        </authorList>
    </citation>
    <scope>NUCLEOTIDE SEQUENCE [LARGE SCALE GENOMIC DNA]</scope>
    <source>
        <strain evidence="2">417</strain>
        <tissue evidence="2">Liver</tissue>
    </source>
</reference>
<dbReference type="AlphaFoldDB" id="A0A1A6HKT3"/>
<evidence type="ECO:0000313" key="2">
    <source>
        <dbReference type="EMBL" id="OBS79118.1"/>
    </source>
</evidence>
<gene>
    <name evidence="2" type="ORF">A6R68_18526</name>
</gene>
<organism evidence="2 3">
    <name type="scientific">Neotoma lepida</name>
    <name type="common">Desert woodrat</name>
    <dbReference type="NCBI Taxonomy" id="56216"/>
    <lineage>
        <taxon>Eukaryota</taxon>
        <taxon>Metazoa</taxon>
        <taxon>Chordata</taxon>
        <taxon>Craniata</taxon>
        <taxon>Vertebrata</taxon>
        <taxon>Euteleostomi</taxon>
        <taxon>Mammalia</taxon>
        <taxon>Eutheria</taxon>
        <taxon>Euarchontoglires</taxon>
        <taxon>Glires</taxon>
        <taxon>Rodentia</taxon>
        <taxon>Myomorpha</taxon>
        <taxon>Muroidea</taxon>
        <taxon>Cricetidae</taxon>
        <taxon>Neotominae</taxon>
        <taxon>Neotoma</taxon>
    </lineage>
</organism>
<proteinExistence type="inferred from homology"/>
<dbReference type="Proteomes" id="UP000092124">
    <property type="component" value="Unassembled WGS sequence"/>
</dbReference>
<dbReference type="InterPro" id="IPR029373">
    <property type="entry name" value="FAM216"/>
</dbReference>
<feature type="non-terminal residue" evidence="2">
    <location>
        <position position="86"/>
    </location>
</feature>
<dbReference type="STRING" id="56216.A0A1A6HKT3"/>
<dbReference type="OrthoDB" id="5980156at2759"/>
<feature type="non-terminal residue" evidence="2">
    <location>
        <position position="1"/>
    </location>
</feature>
<name>A0A1A6HKT3_NEOLE</name>
<evidence type="ECO:0000256" key="1">
    <source>
        <dbReference type="ARBA" id="ARBA00008615"/>
    </source>
</evidence>
<dbReference type="Pfam" id="PF15107">
    <property type="entry name" value="FAM216B"/>
    <property type="match status" value="1"/>
</dbReference>